<name>A0A9P8K4C7_AURME</name>
<accession>A0A9P8K4C7</accession>
<proteinExistence type="predicted"/>
<reference evidence="1" key="2">
    <citation type="submission" date="2021-08" db="EMBL/GenBank/DDBJ databases">
        <authorList>
            <person name="Gostincar C."/>
            <person name="Sun X."/>
            <person name="Song Z."/>
            <person name="Gunde-Cimerman N."/>
        </authorList>
    </citation>
    <scope>NUCLEOTIDE SEQUENCE</scope>
    <source>
        <strain evidence="1">EXF-8016</strain>
    </source>
</reference>
<organism evidence="1 2">
    <name type="scientific">Aureobasidium melanogenum</name>
    <name type="common">Aureobasidium pullulans var. melanogenum</name>
    <dbReference type="NCBI Taxonomy" id="46634"/>
    <lineage>
        <taxon>Eukaryota</taxon>
        <taxon>Fungi</taxon>
        <taxon>Dikarya</taxon>
        <taxon>Ascomycota</taxon>
        <taxon>Pezizomycotina</taxon>
        <taxon>Dothideomycetes</taxon>
        <taxon>Dothideomycetidae</taxon>
        <taxon>Dothideales</taxon>
        <taxon>Saccotheciaceae</taxon>
        <taxon>Aureobasidium</taxon>
    </lineage>
</organism>
<feature type="non-terminal residue" evidence="1">
    <location>
        <position position="167"/>
    </location>
</feature>
<reference evidence="1" key="1">
    <citation type="journal article" date="2021" name="J Fungi (Basel)">
        <title>Virulence traits and population genomics of the black yeast Aureobasidium melanogenum.</title>
        <authorList>
            <person name="Cernosa A."/>
            <person name="Sun X."/>
            <person name="Gostincar C."/>
            <person name="Fang C."/>
            <person name="Gunde-Cimerman N."/>
            <person name="Song Z."/>
        </authorList>
    </citation>
    <scope>NUCLEOTIDE SEQUENCE</scope>
    <source>
        <strain evidence="1">EXF-8016</strain>
    </source>
</reference>
<dbReference type="AlphaFoldDB" id="A0A9P8K4C7"/>
<protein>
    <submittedName>
        <fullName evidence="1">Uncharacterized protein</fullName>
    </submittedName>
</protein>
<dbReference type="EMBL" id="JAHFYH010000049">
    <property type="protein sequence ID" value="KAH0218395.1"/>
    <property type="molecule type" value="Genomic_DNA"/>
</dbReference>
<dbReference type="OrthoDB" id="3557758at2759"/>
<sequence length="167" mass="18305">MLAPEAVPLHSVCDKGKHRSSFNSDIQLRQLLTPRAAPTLSPSSCPRPFASHLETDDSASNIDMASDFVTSAQSTAYWSGRLLSQFDRRRNEELQALLERTELGPAYPENNLNTCLRELQKKCVTEAARLSFAMFKARVYVKAGTLGTTVGVVESGIETRGKDMVGA</sequence>
<dbReference type="Proteomes" id="UP000767238">
    <property type="component" value="Unassembled WGS sequence"/>
</dbReference>
<evidence type="ECO:0000313" key="1">
    <source>
        <dbReference type="EMBL" id="KAH0218395.1"/>
    </source>
</evidence>
<gene>
    <name evidence="1" type="ORF">KCV03_g6530</name>
</gene>
<evidence type="ECO:0000313" key="2">
    <source>
        <dbReference type="Proteomes" id="UP000767238"/>
    </source>
</evidence>
<comment type="caution">
    <text evidence="1">The sequence shown here is derived from an EMBL/GenBank/DDBJ whole genome shotgun (WGS) entry which is preliminary data.</text>
</comment>